<accession>A0A3B5K7M4</accession>
<dbReference type="GO" id="GO:0042102">
    <property type="term" value="P:positive regulation of T cell proliferation"/>
    <property type="evidence" value="ECO:0007669"/>
    <property type="project" value="TreeGrafter"/>
</dbReference>
<dbReference type="PROSITE" id="PS50835">
    <property type="entry name" value="IG_LIKE"/>
    <property type="match status" value="1"/>
</dbReference>
<dbReference type="GO" id="GO:0042130">
    <property type="term" value="P:negative regulation of T cell proliferation"/>
    <property type="evidence" value="ECO:0007669"/>
    <property type="project" value="TreeGrafter"/>
</dbReference>
<dbReference type="InterPro" id="IPR013106">
    <property type="entry name" value="Ig_V-set"/>
</dbReference>
<dbReference type="FunFam" id="2.60.40.10:FF:000142">
    <property type="entry name" value="V-set domain-containing T-cell activation inhibitor 1"/>
    <property type="match status" value="1"/>
</dbReference>
<dbReference type="Proteomes" id="UP000005226">
    <property type="component" value="Chromosome 10"/>
</dbReference>
<evidence type="ECO:0000256" key="6">
    <source>
        <dbReference type="ARBA" id="ARBA00023136"/>
    </source>
</evidence>
<dbReference type="InterPro" id="IPR036179">
    <property type="entry name" value="Ig-like_dom_sf"/>
</dbReference>
<dbReference type="InterPro" id="IPR051713">
    <property type="entry name" value="T-cell_Activation_Regulation"/>
</dbReference>
<dbReference type="InterPro" id="IPR007110">
    <property type="entry name" value="Ig-like_dom"/>
</dbReference>
<evidence type="ECO:0000256" key="2">
    <source>
        <dbReference type="ARBA" id="ARBA00022475"/>
    </source>
</evidence>
<evidence type="ECO:0000256" key="8">
    <source>
        <dbReference type="ARBA" id="ARBA00023170"/>
    </source>
</evidence>
<evidence type="ECO:0000256" key="1">
    <source>
        <dbReference type="ARBA" id="ARBA00004251"/>
    </source>
</evidence>
<dbReference type="Pfam" id="PF07686">
    <property type="entry name" value="V-set"/>
    <property type="match status" value="1"/>
</dbReference>
<dbReference type="Gene3D" id="2.60.40.10">
    <property type="entry name" value="Immunoglobulins"/>
    <property type="match status" value="2"/>
</dbReference>
<name>A0A3B5K7M4_TAKRU</name>
<sequence>MFFFLHTFKGKLDSTVRVVYWCLTSRTTVYGCILPCTFLPGGDTLIHWMKMPDKNITHSYYDNKDQLGSQTPSFQSRTSLFQDQISRGNASLLLMWVKVEDQGRYMCYTSTDIDNSENFIELKVNDTIICSSERIYPEPELSWSTNPPSPMRDPPKPEVQLMEDGLYNISSTIVKNSTALSSSCTVSAGRNKRKTTLFKARSESPGETVGGSNREYSCFVRMCVESLEGSPVVSAG</sequence>
<evidence type="ECO:0000256" key="7">
    <source>
        <dbReference type="ARBA" id="ARBA00023157"/>
    </source>
</evidence>
<evidence type="ECO:0000313" key="12">
    <source>
        <dbReference type="Ensembl" id="ENSTRUP00000051408.2"/>
    </source>
</evidence>
<reference evidence="12" key="3">
    <citation type="submission" date="2025-09" db="UniProtKB">
        <authorList>
            <consortium name="Ensembl"/>
        </authorList>
    </citation>
    <scope>IDENTIFICATION</scope>
</reference>
<evidence type="ECO:0000256" key="9">
    <source>
        <dbReference type="ARBA" id="ARBA00023180"/>
    </source>
</evidence>
<dbReference type="Ensembl" id="ENSTRUT00000055919.2">
    <property type="protein sequence ID" value="ENSTRUP00000051408.2"/>
    <property type="gene ID" value="ENSTRUG00000025737.2"/>
</dbReference>
<keyword evidence="5" id="KW-1133">Transmembrane helix</keyword>
<keyword evidence="7" id="KW-1015">Disulfide bond</keyword>
<keyword evidence="13" id="KW-1185">Reference proteome</keyword>
<dbReference type="GO" id="GO:0007166">
    <property type="term" value="P:cell surface receptor signaling pathway"/>
    <property type="evidence" value="ECO:0007669"/>
    <property type="project" value="TreeGrafter"/>
</dbReference>
<keyword evidence="8" id="KW-0675">Receptor</keyword>
<evidence type="ECO:0000259" key="11">
    <source>
        <dbReference type="PROSITE" id="PS50835"/>
    </source>
</evidence>
<evidence type="ECO:0000256" key="3">
    <source>
        <dbReference type="ARBA" id="ARBA00022692"/>
    </source>
</evidence>
<proteinExistence type="predicted"/>
<dbReference type="GO" id="GO:0009897">
    <property type="term" value="C:external side of plasma membrane"/>
    <property type="evidence" value="ECO:0007669"/>
    <property type="project" value="TreeGrafter"/>
</dbReference>
<organism evidence="12 13">
    <name type="scientific">Takifugu rubripes</name>
    <name type="common">Japanese pufferfish</name>
    <name type="synonym">Fugu rubripes</name>
    <dbReference type="NCBI Taxonomy" id="31033"/>
    <lineage>
        <taxon>Eukaryota</taxon>
        <taxon>Metazoa</taxon>
        <taxon>Chordata</taxon>
        <taxon>Craniata</taxon>
        <taxon>Vertebrata</taxon>
        <taxon>Euteleostomi</taxon>
        <taxon>Actinopterygii</taxon>
        <taxon>Neopterygii</taxon>
        <taxon>Teleostei</taxon>
        <taxon>Neoteleostei</taxon>
        <taxon>Acanthomorphata</taxon>
        <taxon>Eupercaria</taxon>
        <taxon>Tetraodontiformes</taxon>
        <taxon>Tetradontoidea</taxon>
        <taxon>Tetraodontidae</taxon>
        <taxon>Takifugu</taxon>
    </lineage>
</organism>
<protein>
    <recommendedName>
        <fullName evidence="11">Ig-like domain-containing protein</fullName>
    </recommendedName>
</protein>
<reference evidence="12" key="2">
    <citation type="submission" date="2025-08" db="UniProtKB">
        <authorList>
            <consortium name="Ensembl"/>
        </authorList>
    </citation>
    <scope>IDENTIFICATION</scope>
</reference>
<comment type="subcellular location">
    <subcellularLocation>
        <location evidence="1">Cell membrane</location>
        <topology evidence="1">Single-pass type I membrane protein</topology>
    </subcellularLocation>
</comment>
<evidence type="ECO:0000256" key="4">
    <source>
        <dbReference type="ARBA" id="ARBA00022729"/>
    </source>
</evidence>
<keyword evidence="9" id="KW-0325">Glycoprotein</keyword>
<dbReference type="GeneTree" id="ENSGT01000000215671"/>
<keyword evidence="3" id="KW-0812">Transmembrane</keyword>
<dbReference type="SUPFAM" id="SSF48726">
    <property type="entry name" value="Immunoglobulin"/>
    <property type="match status" value="1"/>
</dbReference>
<feature type="domain" description="Ig-like" evidence="11">
    <location>
        <begin position="34"/>
        <end position="125"/>
    </location>
</feature>
<evidence type="ECO:0000256" key="5">
    <source>
        <dbReference type="ARBA" id="ARBA00022989"/>
    </source>
</evidence>
<evidence type="ECO:0000313" key="13">
    <source>
        <dbReference type="Proteomes" id="UP000005226"/>
    </source>
</evidence>
<dbReference type="GO" id="GO:0031295">
    <property type="term" value="P:T cell costimulation"/>
    <property type="evidence" value="ECO:0007669"/>
    <property type="project" value="TreeGrafter"/>
</dbReference>
<dbReference type="PANTHER" id="PTHR25466:SF14">
    <property type="entry name" value="BUTYROPHILIN SUBFAMILY 2 MEMBER A2-LIKE-RELATED"/>
    <property type="match status" value="1"/>
</dbReference>
<dbReference type="InterPro" id="IPR013783">
    <property type="entry name" value="Ig-like_fold"/>
</dbReference>
<keyword evidence="2" id="KW-1003">Cell membrane</keyword>
<evidence type="ECO:0000256" key="10">
    <source>
        <dbReference type="ARBA" id="ARBA00023319"/>
    </source>
</evidence>
<dbReference type="GO" id="GO:0071222">
    <property type="term" value="P:cellular response to lipopolysaccharide"/>
    <property type="evidence" value="ECO:0007669"/>
    <property type="project" value="TreeGrafter"/>
</dbReference>
<keyword evidence="10" id="KW-0393">Immunoglobulin domain</keyword>
<reference evidence="12 13" key="1">
    <citation type="journal article" date="2011" name="Genome Biol. Evol.">
        <title>Integration of the genetic map and genome assembly of fugu facilitates insights into distinct features of genome evolution in teleosts and mammals.</title>
        <authorList>
            <person name="Kai W."/>
            <person name="Kikuchi K."/>
            <person name="Tohari S."/>
            <person name="Chew A.K."/>
            <person name="Tay A."/>
            <person name="Fujiwara A."/>
            <person name="Hosoya S."/>
            <person name="Suetake H."/>
            <person name="Naruse K."/>
            <person name="Brenner S."/>
            <person name="Suzuki Y."/>
            <person name="Venkatesh B."/>
        </authorList>
    </citation>
    <scope>NUCLEOTIDE SEQUENCE [LARGE SCALE GENOMIC DNA]</scope>
</reference>
<keyword evidence="4" id="KW-0732">Signal</keyword>
<dbReference type="PANTHER" id="PTHR25466">
    <property type="entry name" value="T-LYMPHOCYTE ACTIVATION ANTIGEN"/>
    <property type="match status" value="1"/>
</dbReference>
<dbReference type="SMART" id="SM00406">
    <property type="entry name" value="IGv"/>
    <property type="match status" value="1"/>
</dbReference>
<dbReference type="GO" id="GO:0006955">
    <property type="term" value="P:immune response"/>
    <property type="evidence" value="ECO:0007669"/>
    <property type="project" value="TreeGrafter"/>
</dbReference>
<dbReference type="AlphaFoldDB" id="A0A3B5K7M4"/>
<keyword evidence="6" id="KW-0472">Membrane</keyword>